<dbReference type="Pfam" id="PF13302">
    <property type="entry name" value="Acetyltransf_3"/>
    <property type="match status" value="1"/>
</dbReference>
<feature type="domain" description="N-acetyltransferase" evidence="1">
    <location>
        <begin position="1"/>
        <end position="159"/>
    </location>
</feature>
<dbReference type="PANTHER" id="PTHR43328">
    <property type="entry name" value="ACETYLTRANSFERASE-RELATED"/>
    <property type="match status" value="1"/>
</dbReference>
<dbReference type="PROSITE" id="PS51186">
    <property type="entry name" value="GNAT"/>
    <property type="match status" value="1"/>
</dbReference>
<comment type="caution">
    <text evidence="2">The sequence shown here is derived from an EMBL/GenBank/DDBJ whole genome shotgun (WGS) entry which is preliminary data.</text>
</comment>
<accession>A0ABS2M1S8</accession>
<dbReference type="EC" id="2.3.1.267" evidence="2"/>
<dbReference type="PANTHER" id="PTHR43328:SF1">
    <property type="entry name" value="N-ACETYLTRANSFERASE DOMAIN-CONTAINING PROTEIN"/>
    <property type="match status" value="1"/>
</dbReference>
<proteinExistence type="predicted"/>
<sequence>MHLQQLTAAHLDAVLEFETVNREYFAAVIPDRGDGFFADYPARHAALLRMQAEGTDLFHLLLTDDRTVAGRVNLVCISDGEAEIGYRVGRDFAGRGLATEAVGRVCVLAGAVYGLKRLRAGTAVDNHASRKVLLRNGFGLLGETTSGERPSLRFLLELTG</sequence>
<dbReference type="Gene3D" id="3.40.630.30">
    <property type="match status" value="1"/>
</dbReference>
<evidence type="ECO:0000313" key="3">
    <source>
        <dbReference type="Proteomes" id="UP000764837"/>
    </source>
</evidence>
<protein>
    <submittedName>
        <fullName evidence="2">Ribosomal-protein-alanine N-acetyltransferase</fullName>
        <ecNumber evidence="2">2.3.1.267</ecNumber>
    </submittedName>
</protein>
<dbReference type="EMBL" id="JAFBBP010000001">
    <property type="protein sequence ID" value="MBM7494109.1"/>
    <property type="molecule type" value="Genomic_DNA"/>
</dbReference>
<dbReference type="RefSeq" id="WP_204944735.1">
    <property type="nucleotide sequence ID" value="NZ_JAFBBP010000001.1"/>
</dbReference>
<dbReference type="InterPro" id="IPR016181">
    <property type="entry name" value="Acyl_CoA_acyltransferase"/>
</dbReference>
<dbReference type="GO" id="GO:0008999">
    <property type="term" value="F:protein-N-terminal-alanine acetyltransferase activity"/>
    <property type="evidence" value="ECO:0007669"/>
    <property type="project" value="UniProtKB-EC"/>
</dbReference>
<evidence type="ECO:0000259" key="1">
    <source>
        <dbReference type="PROSITE" id="PS51186"/>
    </source>
</evidence>
<name>A0ABS2M1S8_9ACTN</name>
<reference evidence="2 3" key="1">
    <citation type="submission" date="2021-01" db="EMBL/GenBank/DDBJ databases">
        <title>Sequencing the genomes of 1000 actinobacteria strains.</title>
        <authorList>
            <person name="Klenk H.-P."/>
        </authorList>
    </citation>
    <scope>NUCLEOTIDE SEQUENCE [LARGE SCALE GENOMIC DNA]</scope>
    <source>
        <strain evidence="2 3">DSM 100204</strain>
    </source>
</reference>
<keyword evidence="2" id="KW-0012">Acyltransferase</keyword>
<gene>
    <name evidence="2" type="ORF">JOD64_005331</name>
</gene>
<keyword evidence="3" id="KW-1185">Reference proteome</keyword>
<keyword evidence="2" id="KW-0808">Transferase</keyword>
<dbReference type="SUPFAM" id="SSF55729">
    <property type="entry name" value="Acyl-CoA N-acyltransferases (Nat)"/>
    <property type="match status" value="1"/>
</dbReference>
<dbReference type="Proteomes" id="UP000764837">
    <property type="component" value="Unassembled WGS sequence"/>
</dbReference>
<dbReference type="InterPro" id="IPR000182">
    <property type="entry name" value="GNAT_dom"/>
</dbReference>
<organism evidence="2 3">
    <name type="scientific">Micromonospora luteifusca</name>
    <dbReference type="NCBI Taxonomy" id="709860"/>
    <lineage>
        <taxon>Bacteria</taxon>
        <taxon>Bacillati</taxon>
        <taxon>Actinomycetota</taxon>
        <taxon>Actinomycetes</taxon>
        <taxon>Micromonosporales</taxon>
        <taxon>Micromonosporaceae</taxon>
        <taxon>Micromonospora</taxon>
    </lineage>
</organism>
<evidence type="ECO:0000313" key="2">
    <source>
        <dbReference type="EMBL" id="MBM7494109.1"/>
    </source>
</evidence>